<name>X1LSS1_9ZZZZ</name>
<dbReference type="AlphaFoldDB" id="X1LSS1"/>
<keyword evidence="1" id="KW-0812">Transmembrane</keyword>
<sequence>MHKSINHLIQKPNTMKKKKLIRLVAVVAIIGTLIGGGSAAFIFFRPHRDVQAAKTDYSLTNSEIVTEYLKDRQAADNKYLAADGDSKILEVTGTVDKISENYNDQKVILLKEEGDHAGVSATFTTETNHKVTDLKIGETVTVKGVIRSGAAFDEDLGFYENVILEKSDLVAQK</sequence>
<reference evidence="2" key="1">
    <citation type="journal article" date="2014" name="Front. Microbiol.">
        <title>High frequency of phylogenetically diverse reductive dehalogenase-homologous genes in deep subseafloor sedimentary metagenomes.</title>
        <authorList>
            <person name="Kawai M."/>
            <person name="Futagami T."/>
            <person name="Toyoda A."/>
            <person name="Takaki Y."/>
            <person name="Nishi S."/>
            <person name="Hori S."/>
            <person name="Arai W."/>
            <person name="Tsubouchi T."/>
            <person name="Morono Y."/>
            <person name="Uchiyama I."/>
            <person name="Ito T."/>
            <person name="Fujiyama A."/>
            <person name="Inagaki F."/>
            <person name="Takami H."/>
        </authorList>
    </citation>
    <scope>NUCLEOTIDE SEQUENCE</scope>
    <source>
        <strain evidence="2">Expedition CK06-06</strain>
    </source>
</reference>
<protein>
    <recommendedName>
        <fullName evidence="3">tRNA_anti-like</fullName>
    </recommendedName>
</protein>
<keyword evidence="1" id="KW-1133">Transmembrane helix</keyword>
<evidence type="ECO:0008006" key="3">
    <source>
        <dbReference type="Google" id="ProtNLM"/>
    </source>
</evidence>
<dbReference type="Pfam" id="PF12869">
    <property type="entry name" value="tRNA_anti-like"/>
    <property type="match status" value="1"/>
</dbReference>
<gene>
    <name evidence="2" type="ORF">S06H3_29605</name>
</gene>
<evidence type="ECO:0000256" key="1">
    <source>
        <dbReference type="SAM" id="Phobius"/>
    </source>
</evidence>
<feature type="transmembrane region" description="Helical" evidence="1">
    <location>
        <begin position="20"/>
        <end position="44"/>
    </location>
</feature>
<evidence type="ECO:0000313" key="2">
    <source>
        <dbReference type="EMBL" id="GAI22417.1"/>
    </source>
</evidence>
<organism evidence="2">
    <name type="scientific">marine sediment metagenome</name>
    <dbReference type="NCBI Taxonomy" id="412755"/>
    <lineage>
        <taxon>unclassified sequences</taxon>
        <taxon>metagenomes</taxon>
        <taxon>ecological metagenomes</taxon>
    </lineage>
</organism>
<dbReference type="EMBL" id="BARV01017358">
    <property type="protein sequence ID" value="GAI22417.1"/>
    <property type="molecule type" value="Genomic_DNA"/>
</dbReference>
<proteinExistence type="predicted"/>
<dbReference type="InterPro" id="IPR024422">
    <property type="entry name" value="Protein_unknown_function_OB"/>
</dbReference>
<accession>X1LSS1</accession>
<keyword evidence="1" id="KW-0472">Membrane</keyword>
<comment type="caution">
    <text evidence="2">The sequence shown here is derived from an EMBL/GenBank/DDBJ whole genome shotgun (WGS) entry which is preliminary data.</text>
</comment>